<dbReference type="InterPro" id="IPR050738">
    <property type="entry name" value="Sulfatase"/>
</dbReference>
<comment type="similarity">
    <text evidence="1">Belongs to the sulfatase family.</text>
</comment>
<name>A0A3N0EY65_SINP1</name>
<dbReference type="CDD" id="cd16145">
    <property type="entry name" value="ARS_like"/>
    <property type="match status" value="1"/>
</dbReference>
<evidence type="ECO:0000313" key="5">
    <source>
        <dbReference type="EMBL" id="RNL92659.1"/>
    </source>
</evidence>
<dbReference type="AlphaFoldDB" id="A0A3N0EY65"/>
<dbReference type="SUPFAM" id="SSF53649">
    <property type="entry name" value="Alkaline phosphatase-like"/>
    <property type="match status" value="1"/>
</dbReference>
<dbReference type="InterPro" id="IPR000917">
    <property type="entry name" value="Sulfatase_N"/>
</dbReference>
<dbReference type="GO" id="GO:0004065">
    <property type="term" value="F:arylsulfatase activity"/>
    <property type="evidence" value="ECO:0007669"/>
    <property type="project" value="TreeGrafter"/>
</dbReference>
<evidence type="ECO:0000313" key="6">
    <source>
        <dbReference type="Proteomes" id="UP000267469"/>
    </source>
</evidence>
<dbReference type="Proteomes" id="UP000267469">
    <property type="component" value="Unassembled WGS sequence"/>
</dbReference>
<protein>
    <submittedName>
        <fullName evidence="5">DUF4976 domain-containing protein</fullName>
    </submittedName>
</protein>
<dbReference type="OrthoDB" id="9765065at2"/>
<feature type="region of interest" description="Disordered" evidence="3">
    <location>
        <begin position="1"/>
        <end position="20"/>
    </location>
</feature>
<comment type="caution">
    <text evidence="5">The sequence shown here is derived from an EMBL/GenBank/DDBJ whole genome shotgun (WGS) entry which is preliminary data.</text>
</comment>
<keyword evidence="6" id="KW-1185">Reference proteome</keyword>
<reference evidence="5 6" key="1">
    <citation type="submission" date="2018-10" db="EMBL/GenBank/DDBJ databases">
        <title>Sinomicrobium pectinilyticum sp. nov., a pectinase-producing bacterium isolated from alkaline and saline soil, and emended description of the genus Sinomicrobium.</title>
        <authorList>
            <person name="Cheng B."/>
            <person name="Li C."/>
            <person name="Lai Q."/>
            <person name="Du M."/>
            <person name="Shao Z."/>
            <person name="Xu P."/>
            <person name="Yang C."/>
        </authorList>
    </citation>
    <scope>NUCLEOTIDE SEQUENCE [LARGE SCALE GENOMIC DNA]</scope>
    <source>
        <strain evidence="5 6">5DNS001</strain>
    </source>
</reference>
<dbReference type="Pfam" id="PF00884">
    <property type="entry name" value="Sulfatase"/>
    <property type="match status" value="1"/>
</dbReference>
<evidence type="ECO:0000256" key="3">
    <source>
        <dbReference type="SAM" id="MobiDB-lite"/>
    </source>
</evidence>
<dbReference type="Gene3D" id="3.40.720.10">
    <property type="entry name" value="Alkaline Phosphatase, subunit A"/>
    <property type="match status" value="1"/>
</dbReference>
<dbReference type="PANTHER" id="PTHR42693:SF53">
    <property type="entry name" value="ENDO-4-O-SULFATASE"/>
    <property type="match status" value="1"/>
</dbReference>
<organism evidence="5 6">
    <name type="scientific">Sinomicrobium pectinilyticum</name>
    <dbReference type="NCBI Taxonomy" id="1084421"/>
    <lineage>
        <taxon>Bacteria</taxon>
        <taxon>Pseudomonadati</taxon>
        <taxon>Bacteroidota</taxon>
        <taxon>Flavobacteriia</taxon>
        <taxon>Flavobacteriales</taxon>
        <taxon>Flavobacteriaceae</taxon>
        <taxon>Sinomicrobium</taxon>
    </lineage>
</organism>
<accession>A0A3N0EY65</accession>
<dbReference type="Gene3D" id="3.30.1120.10">
    <property type="match status" value="1"/>
</dbReference>
<sequence length="458" mass="51550">MGSCNNSKTKKQDSPPPEPVPNIIFILADDMGIGDLGCYGQEHILTPHIDRLAAEGMRFTQFYAGSTVCAPSRASLMTGQHTGITHIRGNGEYPLRETDTIIPQLLQKEGYTTAMYGKWGLGLEGTPGEPLKKGWDHFTGHLHHVDAHYQRPDSLWRIRNGKLEKFDTPEGSYANEIFAEEALSFIEEQPKNKPFFLYLSFTLPHAELVTAENYMEPYLNESGESRFMPEKPWPDGKHYGGQPYPKAAYAAMVSSIDKYTGRITQLLKEKGIDENTLILFSSDNGTHIEGGRTMEDVAFFESSGSYKGVKRDVYEGGIHEPFIAYWPGKIGPGRISDHIGAFWDVLPTLAELGGVKKLPANINGISFVPELLGKGKQAEHPYLYWEFYEQGGKQAVRKQNWKAVRLQVKKNRHAPLELYDLKTDPGEKHNVAKKHPEIVKEMERIMQEAHTPNPLFSF</sequence>
<gene>
    <name evidence="5" type="ORF">ED312_03415</name>
</gene>
<evidence type="ECO:0000256" key="1">
    <source>
        <dbReference type="ARBA" id="ARBA00008779"/>
    </source>
</evidence>
<dbReference type="EMBL" id="RJTM01000014">
    <property type="protein sequence ID" value="RNL92659.1"/>
    <property type="molecule type" value="Genomic_DNA"/>
</dbReference>
<keyword evidence="2" id="KW-0378">Hydrolase</keyword>
<evidence type="ECO:0000259" key="4">
    <source>
        <dbReference type="Pfam" id="PF00884"/>
    </source>
</evidence>
<evidence type="ECO:0000256" key="2">
    <source>
        <dbReference type="ARBA" id="ARBA00022801"/>
    </source>
</evidence>
<proteinExistence type="inferred from homology"/>
<dbReference type="PANTHER" id="PTHR42693">
    <property type="entry name" value="ARYLSULFATASE FAMILY MEMBER"/>
    <property type="match status" value="1"/>
</dbReference>
<dbReference type="InterPro" id="IPR017850">
    <property type="entry name" value="Alkaline_phosphatase_core_sf"/>
</dbReference>
<feature type="domain" description="Sulfatase N-terminal" evidence="4">
    <location>
        <begin position="21"/>
        <end position="355"/>
    </location>
</feature>